<dbReference type="Proteomes" id="UP000252519">
    <property type="component" value="Unassembled WGS sequence"/>
</dbReference>
<proteinExistence type="predicted"/>
<organism evidence="2 3">
    <name type="scientific">Ancylostoma caninum</name>
    <name type="common">Dog hookworm</name>
    <dbReference type="NCBI Taxonomy" id="29170"/>
    <lineage>
        <taxon>Eukaryota</taxon>
        <taxon>Metazoa</taxon>
        <taxon>Ecdysozoa</taxon>
        <taxon>Nematoda</taxon>
        <taxon>Chromadorea</taxon>
        <taxon>Rhabditida</taxon>
        <taxon>Rhabditina</taxon>
        <taxon>Rhabditomorpha</taxon>
        <taxon>Strongyloidea</taxon>
        <taxon>Ancylostomatidae</taxon>
        <taxon>Ancylostomatinae</taxon>
        <taxon>Ancylostoma</taxon>
    </lineage>
</organism>
<dbReference type="AlphaFoldDB" id="A0A368GTR8"/>
<comment type="caution">
    <text evidence="2">The sequence shown here is derived from an EMBL/GenBank/DDBJ whole genome shotgun (WGS) entry which is preliminary data.</text>
</comment>
<protein>
    <submittedName>
        <fullName evidence="2">Uncharacterized protein</fullName>
    </submittedName>
</protein>
<dbReference type="EMBL" id="JOJR01000056">
    <property type="protein sequence ID" value="RCN47762.1"/>
    <property type="molecule type" value="Genomic_DNA"/>
</dbReference>
<accession>A0A368GTR8</accession>
<keyword evidence="3" id="KW-1185">Reference proteome</keyword>
<evidence type="ECO:0000313" key="3">
    <source>
        <dbReference type="Proteomes" id="UP000252519"/>
    </source>
</evidence>
<reference evidence="2 3" key="1">
    <citation type="submission" date="2014-10" db="EMBL/GenBank/DDBJ databases">
        <title>Draft genome of the hookworm Ancylostoma caninum.</title>
        <authorList>
            <person name="Mitreva M."/>
        </authorList>
    </citation>
    <scope>NUCLEOTIDE SEQUENCE [LARGE SCALE GENOMIC DNA]</scope>
    <source>
        <strain evidence="2 3">Baltimore</strain>
    </source>
</reference>
<feature type="region of interest" description="Disordered" evidence="1">
    <location>
        <begin position="1"/>
        <end position="76"/>
    </location>
</feature>
<sequence length="76" mass="8357">MFEGCSHRSTTSILTEPPYHAHPPTITDVRSVQKKEEQDSEDELLRAEGQTSEERRGAPAGDGRVTVVLPIVQPTS</sequence>
<evidence type="ECO:0000313" key="2">
    <source>
        <dbReference type="EMBL" id="RCN47762.1"/>
    </source>
</evidence>
<name>A0A368GTR8_ANCCA</name>
<gene>
    <name evidence="2" type="ORF">ANCCAN_06099</name>
</gene>
<evidence type="ECO:0000256" key="1">
    <source>
        <dbReference type="SAM" id="MobiDB-lite"/>
    </source>
</evidence>